<evidence type="ECO:0000256" key="1">
    <source>
        <dbReference type="SAM" id="MobiDB-lite"/>
    </source>
</evidence>
<keyword evidence="3" id="KW-1185">Reference proteome</keyword>
<organism evidence="2 3">
    <name type="scientific">Pocillopora meandrina</name>
    <dbReference type="NCBI Taxonomy" id="46732"/>
    <lineage>
        <taxon>Eukaryota</taxon>
        <taxon>Metazoa</taxon>
        <taxon>Cnidaria</taxon>
        <taxon>Anthozoa</taxon>
        <taxon>Hexacorallia</taxon>
        <taxon>Scleractinia</taxon>
        <taxon>Astrocoeniina</taxon>
        <taxon>Pocilloporidae</taxon>
        <taxon>Pocillopora</taxon>
    </lineage>
</organism>
<dbReference type="Proteomes" id="UP001159428">
    <property type="component" value="Unassembled WGS sequence"/>
</dbReference>
<feature type="compositionally biased region" description="Low complexity" evidence="1">
    <location>
        <begin position="10"/>
        <end position="21"/>
    </location>
</feature>
<sequence length="54" mass="5791">MNAEPRDDTSSSSRAESSPSSKTVQTSIGDSENISDYENLEVTLAPKEMGKSIL</sequence>
<dbReference type="AlphaFoldDB" id="A0AAU9X7W3"/>
<feature type="region of interest" description="Disordered" evidence="1">
    <location>
        <begin position="1"/>
        <end position="36"/>
    </location>
</feature>
<dbReference type="EMBL" id="CALNXJ010000033">
    <property type="protein sequence ID" value="CAH3139416.1"/>
    <property type="molecule type" value="Genomic_DNA"/>
</dbReference>
<protein>
    <submittedName>
        <fullName evidence="2">Uncharacterized protein</fullName>
    </submittedName>
</protein>
<comment type="caution">
    <text evidence="2">The sequence shown here is derived from an EMBL/GenBank/DDBJ whole genome shotgun (WGS) entry which is preliminary data.</text>
</comment>
<evidence type="ECO:0000313" key="3">
    <source>
        <dbReference type="Proteomes" id="UP001159428"/>
    </source>
</evidence>
<accession>A0AAU9X7W3</accession>
<reference evidence="2 3" key="1">
    <citation type="submission" date="2022-05" db="EMBL/GenBank/DDBJ databases">
        <authorList>
            <consortium name="Genoscope - CEA"/>
            <person name="William W."/>
        </authorList>
    </citation>
    <scope>NUCLEOTIDE SEQUENCE [LARGE SCALE GENOMIC DNA]</scope>
</reference>
<proteinExistence type="predicted"/>
<gene>
    <name evidence="2" type="ORF">PMEA_00018766</name>
</gene>
<name>A0AAU9X7W3_9CNID</name>
<feature type="compositionally biased region" description="Polar residues" evidence="1">
    <location>
        <begin position="22"/>
        <end position="32"/>
    </location>
</feature>
<evidence type="ECO:0000313" key="2">
    <source>
        <dbReference type="EMBL" id="CAH3139416.1"/>
    </source>
</evidence>